<protein>
    <submittedName>
        <fullName evidence="3">Fibrinogen C-terminal domain-containing protein</fullName>
    </submittedName>
</protein>
<reference evidence="3" key="1">
    <citation type="submission" date="2017-02" db="UniProtKB">
        <authorList>
            <consortium name="WormBaseParasite"/>
        </authorList>
    </citation>
    <scope>IDENTIFICATION</scope>
</reference>
<organism evidence="3">
    <name type="scientific">Haemonchus placei</name>
    <name type="common">Barber's pole worm</name>
    <dbReference type="NCBI Taxonomy" id="6290"/>
    <lineage>
        <taxon>Eukaryota</taxon>
        <taxon>Metazoa</taxon>
        <taxon>Ecdysozoa</taxon>
        <taxon>Nematoda</taxon>
        <taxon>Chromadorea</taxon>
        <taxon>Rhabditida</taxon>
        <taxon>Rhabditina</taxon>
        <taxon>Rhabditomorpha</taxon>
        <taxon>Strongyloidea</taxon>
        <taxon>Trichostrongylidae</taxon>
        <taxon>Haemonchus</taxon>
    </lineage>
</organism>
<dbReference type="InterPro" id="IPR014716">
    <property type="entry name" value="Fibrinogen_a/b/g_C_1"/>
</dbReference>
<evidence type="ECO:0000313" key="1">
    <source>
        <dbReference type="EMBL" id="VDO32235.1"/>
    </source>
</evidence>
<dbReference type="OrthoDB" id="7952570at2759"/>
<dbReference type="STRING" id="6290.A0A0N4WAV8"/>
<dbReference type="InterPro" id="IPR036056">
    <property type="entry name" value="Fibrinogen-like_C"/>
</dbReference>
<gene>
    <name evidence="1" type="ORF">HPLM_LOCUS7540</name>
</gene>
<name>A0A0N4WAV8_HAEPC</name>
<proteinExistence type="predicted"/>
<dbReference type="WBParaSite" id="HPLM_0000754801-mRNA-1">
    <property type="protein sequence ID" value="HPLM_0000754801-mRNA-1"/>
    <property type="gene ID" value="HPLM_0000754801"/>
</dbReference>
<accession>A0A0N4WAV8</accession>
<evidence type="ECO:0000313" key="2">
    <source>
        <dbReference type="Proteomes" id="UP000268014"/>
    </source>
</evidence>
<dbReference type="EMBL" id="UZAF01016682">
    <property type="protein sequence ID" value="VDO32235.1"/>
    <property type="molecule type" value="Genomic_DNA"/>
</dbReference>
<evidence type="ECO:0000313" key="3">
    <source>
        <dbReference type="WBParaSite" id="HPLM_0000754801-mRNA-1"/>
    </source>
</evidence>
<dbReference type="Proteomes" id="UP000268014">
    <property type="component" value="Unassembled WGS sequence"/>
</dbReference>
<dbReference type="Gene3D" id="3.90.215.10">
    <property type="entry name" value="Gamma Fibrinogen, chain A, domain 1"/>
    <property type="match status" value="1"/>
</dbReference>
<reference evidence="1 2" key="2">
    <citation type="submission" date="2018-11" db="EMBL/GenBank/DDBJ databases">
        <authorList>
            <consortium name="Pathogen Informatics"/>
        </authorList>
    </citation>
    <scope>NUCLEOTIDE SEQUENCE [LARGE SCALE GENOMIC DNA]</scope>
    <source>
        <strain evidence="1 2">MHpl1</strain>
    </source>
</reference>
<dbReference type="SUPFAM" id="SSF56496">
    <property type="entry name" value="Fibrinogen C-terminal domain-like"/>
    <property type="match status" value="1"/>
</dbReference>
<sequence>FIETIKGIICHSGDVPFPKTCDEFANRTDQVKTIYINNNPIDVYCQYGTSGAYTPGKGNNFWLGLDNMVALTSQGNYDLIIEVCCGGTNSIQFYRNFTVTAWTFLNLTRLHKNFNALTDQNFCRNGPPSWRSGICRAFDFA</sequence>
<keyword evidence="2" id="KW-1185">Reference proteome</keyword>
<dbReference type="AlphaFoldDB" id="A0A0N4WAV8"/>